<keyword evidence="1" id="KW-0812">Transmembrane</keyword>
<evidence type="ECO:0000256" key="1">
    <source>
        <dbReference type="SAM" id="Phobius"/>
    </source>
</evidence>
<sequence length="74" mass="8120">MRPAQRSAQHLHYREREMQKLLNLIADLLHEDAAVTSIEYALLGMLIAIAIVGSVSSVGDAVKTLYESIAAKMP</sequence>
<keyword evidence="1" id="KW-0472">Membrane</keyword>
<name>Q46XY2_CUPPJ</name>
<evidence type="ECO:0000313" key="2">
    <source>
        <dbReference type="EMBL" id="AAZ62001.1"/>
    </source>
</evidence>
<dbReference type="KEGG" id="reu:Reut_A2640"/>
<dbReference type="HOGENOM" id="CLU_171854_3_2_4"/>
<feature type="transmembrane region" description="Helical" evidence="1">
    <location>
        <begin position="40"/>
        <end position="62"/>
    </location>
</feature>
<gene>
    <name evidence="2" type="ordered locus">Reut_A2640</name>
</gene>
<proteinExistence type="predicted"/>
<accession>Q46XY2</accession>
<organism evidence="2">
    <name type="scientific">Cupriavidus pinatubonensis (strain JMP 134 / LMG 1197)</name>
    <name type="common">Cupriavidus necator (strain JMP 134)</name>
    <dbReference type="NCBI Taxonomy" id="264198"/>
    <lineage>
        <taxon>Bacteria</taxon>
        <taxon>Pseudomonadati</taxon>
        <taxon>Pseudomonadota</taxon>
        <taxon>Betaproteobacteria</taxon>
        <taxon>Burkholderiales</taxon>
        <taxon>Burkholderiaceae</taxon>
        <taxon>Cupriavidus</taxon>
    </lineage>
</organism>
<dbReference type="AlphaFoldDB" id="Q46XY2"/>
<dbReference type="STRING" id="264198.Reut_A2640"/>
<dbReference type="eggNOG" id="COG3847">
    <property type="taxonomic scope" value="Bacteria"/>
</dbReference>
<dbReference type="OrthoDB" id="5325135at2"/>
<dbReference type="EMBL" id="CP000090">
    <property type="protein sequence ID" value="AAZ62001.1"/>
    <property type="molecule type" value="Genomic_DNA"/>
</dbReference>
<keyword evidence="1" id="KW-1133">Transmembrane helix</keyword>
<dbReference type="InterPro" id="IPR007047">
    <property type="entry name" value="Flp_Fap"/>
</dbReference>
<dbReference type="Pfam" id="PF04964">
    <property type="entry name" value="Flp_Fap"/>
    <property type="match status" value="1"/>
</dbReference>
<reference evidence="2" key="1">
    <citation type="submission" date="2005-08" db="EMBL/GenBank/DDBJ databases">
        <title>Complete sequence of Chromosome1 of Ralstonia eutropha JMP134.</title>
        <authorList>
            <person name="Copeland A."/>
            <person name="Lucas S."/>
            <person name="Lapidus A."/>
            <person name="Barry K."/>
            <person name="Detter J.C."/>
            <person name="Glavina T."/>
            <person name="Hammon N."/>
            <person name="Israni S."/>
            <person name="Pitluck S."/>
            <person name="Goltsman E."/>
            <person name="Martinez M."/>
            <person name="Schmutz J."/>
            <person name="Larimer F."/>
            <person name="Land M."/>
            <person name="Lykidis A."/>
            <person name="Richardson P."/>
        </authorList>
    </citation>
    <scope>NUCLEOTIDE SEQUENCE</scope>
    <source>
        <strain evidence="2">JMP134</strain>
    </source>
</reference>
<protein>
    <submittedName>
        <fullName evidence="2">Flp/Fap pilin component</fullName>
    </submittedName>
</protein>